<sequence>MKKMANGTSFSPRIIVVWFSNGCRGRRPLKKQWLAGATADVHCYDVLTNKWSRLTPYGEPPSPRAAHVATAVGTMVVIQIFTFLISLNNGHDGTDSTDSVNYSGRS</sequence>
<gene>
    <name evidence="2" type="ORF">F2Q69_00012505</name>
</gene>
<feature type="transmembrane region" description="Helical" evidence="1">
    <location>
        <begin position="65"/>
        <end position="87"/>
    </location>
</feature>
<protein>
    <submittedName>
        <fullName evidence="2">Uncharacterized protein</fullName>
    </submittedName>
</protein>
<dbReference type="PANTHER" id="PTHR46422:SF4">
    <property type="entry name" value="SERINE_THREONINE-PROTEIN PHOSPHATASE BSL3"/>
    <property type="match status" value="1"/>
</dbReference>
<dbReference type="EMBL" id="QGKX02000996">
    <property type="protein sequence ID" value="KAF3557952.1"/>
    <property type="molecule type" value="Genomic_DNA"/>
</dbReference>
<proteinExistence type="predicted"/>
<dbReference type="InterPro" id="IPR015915">
    <property type="entry name" value="Kelch-typ_b-propeller"/>
</dbReference>
<comment type="caution">
    <text evidence="2">The sequence shown here is derived from an EMBL/GenBank/DDBJ whole genome shotgun (WGS) entry which is preliminary data.</text>
</comment>
<dbReference type="SUPFAM" id="SSF117281">
    <property type="entry name" value="Kelch motif"/>
    <property type="match status" value="1"/>
</dbReference>
<dbReference type="PANTHER" id="PTHR46422">
    <property type="entry name" value="SERINE/THREONINE-PROTEIN PHOSPHATASE BSL3"/>
    <property type="match status" value="1"/>
</dbReference>
<evidence type="ECO:0000313" key="3">
    <source>
        <dbReference type="Proteomes" id="UP000712600"/>
    </source>
</evidence>
<dbReference type="Gene3D" id="2.120.10.80">
    <property type="entry name" value="Kelch-type beta propeller"/>
    <property type="match status" value="1"/>
</dbReference>
<keyword evidence="1" id="KW-0812">Transmembrane</keyword>
<name>A0A8S9QVV1_BRACR</name>
<accession>A0A8S9QVV1</accession>
<keyword evidence="1" id="KW-0472">Membrane</keyword>
<reference evidence="2" key="1">
    <citation type="submission" date="2019-12" db="EMBL/GenBank/DDBJ databases">
        <title>Genome sequencing and annotation of Brassica cretica.</title>
        <authorList>
            <person name="Studholme D.J."/>
            <person name="Sarris P."/>
        </authorList>
    </citation>
    <scope>NUCLEOTIDE SEQUENCE</scope>
    <source>
        <strain evidence="2">PFS-109/04</strain>
        <tissue evidence="2">Leaf</tissue>
    </source>
</reference>
<keyword evidence="1" id="KW-1133">Transmembrane helix</keyword>
<evidence type="ECO:0000256" key="1">
    <source>
        <dbReference type="SAM" id="Phobius"/>
    </source>
</evidence>
<dbReference type="Proteomes" id="UP000712600">
    <property type="component" value="Unassembled WGS sequence"/>
</dbReference>
<evidence type="ECO:0000313" key="2">
    <source>
        <dbReference type="EMBL" id="KAF3557952.1"/>
    </source>
</evidence>
<dbReference type="AlphaFoldDB" id="A0A8S9QVV1"/>
<organism evidence="2 3">
    <name type="scientific">Brassica cretica</name>
    <name type="common">Mustard</name>
    <dbReference type="NCBI Taxonomy" id="69181"/>
    <lineage>
        <taxon>Eukaryota</taxon>
        <taxon>Viridiplantae</taxon>
        <taxon>Streptophyta</taxon>
        <taxon>Embryophyta</taxon>
        <taxon>Tracheophyta</taxon>
        <taxon>Spermatophyta</taxon>
        <taxon>Magnoliopsida</taxon>
        <taxon>eudicotyledons</taxon>
        <taxon>Gunneridae</taxon>
        <taxon>Pentapetalae</taxon>
        <taxon>rosids</taxon>
        <taxon>malvids</taxon>
        <taxon>Brassicales</taxon>
        <taxon>Brassicaceae</taxon>
        <taxon>Brassiceae</taxon>
        <taxon>Brassica</taxon>
    </lineage>
</organism>